<sequence length="30" mass="3369">MIFRGLLPVKNLTNGFFVEAPMTIMWSSPA</sequence>
<feature type="non-terminal residue" evidence="1">
    <location>
        <position position="30"/>
    </location>
</feature>
<reference evidence="1" key="1">
    <citation type="submission" date="2018-05" db="EMBL/GenBank/DDBJ databases">
        <authorList>
            <person name="Lanie J.A."/>
            <person name="Ng W.-L."/>
            <person name="Kazmierczak K.M."/>
            <person name="Andrzejewski T.M."/>
            <person name="Davidsen T.M."/>
            <person name="Wayne K.J."/>
            <person name="Tettelin H."/>
            <person name="Glass J.I."/>
            <person name="Rusch D."/>
            <person name="Podicherti R."/>
            <person name="Tsui H.-C.T."/>
            <person name="Winkler M.E."/>
        </authorList>
    </citation>
    <scope>NUCLEOTIDE SEQUENCE</scope>
</reference>
<accession>A0A382B026</accession>
<proteinExistence type="predicted"/>
<dbReference type="EMBL" id="UINC01027581">
    <property type="protein sequence ID" value="SVB07068.1"/>
    <property type="molecule type" value="Genomic_DNA"/>
</dbReference>
<organism evidence="1">
    <name type="scientific">marine metagenome</name>
    <dbReference type="NCBI Taxonomy" id="408172"/>
    <lineage>
        <taxon>unclassified sequences</taxon>
        <taxon>metagenomes</taxon>
        <taxon>ecological metagenomes</taxon>
    </lineage>
</organism>
<name>A0A382B026_9ZZZZ</name>
<gene>
    <name evidence="1" type="ORF">METZ01_LOCUS159922</name>
</gene>
<protein>
    <submittedName>
        <fullName evidence="1">Uncharacterized protein</fullName>
    </submittedName>
</protein>
<evidence type="ECO:0000313" key="1">
    <source>
        <dbReference type="EMBL" id="SVB07068.1"/>
    </source>
</evidence>
<dbReference type="AlphaFoldDB" id="A0A382B026"/>